<gene>
    <name evidence="1" type="ORF">GFD25_09560</name>
</gene>
<sequence>MERQWIVDTTYIDDWLDQQDDATVDCITAAIDQLALYGPALKRPLVGQISGSRFINMKEPRPPSTGRSEIRILFAFDPERRAIMLLAGDKANADRIRRARLWNRWYDDAIPQADLLFERHLRKLQEGVSQ</sequence>
<proteinExistence type="predicted"/>
<dbReference type="AlphaFoldDB" id="A0A6N9Z785"/>
<dbReference type="EMBL" id="WHZW01000020">
    <property type="protein sequence ID" value="NEG90224.1"/>
    <property type="molecule type" value="Genomic_DNA"/>
</dbReference>
<dbReference type="InterPro" id="IPR009241">
    <property type="entry name" value="HigB-like"/>
</dbReference>
<accession>A0A6N9Z785</accession>
<name>A0A6N9Z785_9BIFI</name>
<reference evidence="1 2" key="1">
    <citation type="submission" date="2019-10" db="EMBL/GenBank/DDBJ databases">
        <title>Bifidobacterium from non-human primates.</title>
        <authorList>
            <person name="Modesto M."/>
        </authorList>
    </citation>
    <scope>NUCLEOTIDE SEQUENCE [LARGE SCALE GENOMIC DNA]</scope>
    <source>
        <strain evidence="1 2">TRE17</strain>
    </source>
</reference>
<comment type="caution">
    <text evidence="1">The sequence shown here is derived from an EMBL/GenBank/DDBJ whole genome shotgun (WGS) entry which is preliminary data.</text>
</comment>
<dbReference type="RefSeq" id="WP_163232262.1">
    <property type="nucleotide sequence ID" value="NZ_WHZW01000020.1"/>
</dbReference>
<evidence type="ECO:0000313" key="2">
    <source>
        <dbReference type="Proteomes" id="UP000469194"/>
    </source>
</evidence>
<evidence type="ECO:0000313" key="1">
    <source>
        <dbReference type="EMBL" id="NEG90224.1"/>
    </source>
</evidence>
<protein>
    <submittedName>
        <fullName evidence="1">Type II toxin-antitoxin system RelE/ParE family toxin</fullName>
    </submittedName>
</protein>
<dbReference type="Proteomes" id="UP000469194">
    <property type="component" value="Unassembled WGS sequence"/>
</dbReference>
<dbReference type="Pfam" id="PF05973">
    <property type="entry name" value="Gp49"/>
    <property type="match status" value="1"/>
</dbReference>
<organism evidence="1 2">
    <name type="scientific">Bifidobacterium aerophilum</name>
    <dbReference type="NCBI Taxonomy" id="1798155"/>
    <lineage>
        <taxon>Bacteria</taxon>
        <taxon>Bacillati</taxon>
        <taxon>Actinomycetota</taxon>
        <taxon>Actinomycetes</taxon>
        <taxon>Bifidobacteriales</taxon>
        <taxon>Bifidobacteriaceae</taxon>
        <taxon>Bifidobacterium</taxon>
    </lineage>
</organism>
<keyword evidence="2" id="KW-1185">Reference proteome</keyword>